<dbReference type="InterPro" id="IPR011333">
    <property type="entry name" value="SKP1/BTB/POZ_sf"/>
</dbReference>
<dbReference type="WBParaSite" id="DME_0000516401-mRNA-1">
    <property type="protein sequence ID" value="DME_0000516401-mRNA-1"/>
    <property type="gene ID" value="DME_0000516401"/>
</dbReference>
<evidence type="ECO:0000313" key="6">
    <source>
        <dbReference type="Proteomes" id="UP000274756"/>
    </source>
</evidence>
<dbReference type="OrthoDB" id="20684at2759"/>
<dbReference type="Pfam" id="PF00651">
    <property type="entry name" value="BTB"/>
    <property type="match status" value="1"/>
</dbReference>
<keyword evidence="6" id="KW-1185">Reference proteome</keyword>
<evidence type="ECO:0000256" key="1">
    <source>
        <dbReference type="ARBA" id="ARBA00022441"/>
    </source>
</evidence>
<evidence type="ECO:0000313" key="4">
    <source>
        <dbReference type="EMBL" id="VDN58990.1"/>
    </source>
</evidence>
<evidence type="ECO:0000256" key="2">
    <source>
        <dbReference type="ARBA" id="ARBA00022737"/>
    </source>
</evidence>
<keyword evidence="2" id="KW-0677">Repeat</keyword>
<dbReference type="AlphaFoldDB" id="A0A158Q4L4"/>
<dbReference type="Gene3D" id="1.25.40.420">
    <property type="match status" value="1"/>
</dbReference>
<sequence>MLMESRLSFIANIFSNFEELRQSGKLVDVKVGASGKIFLFRFNVHRIVLAATIPYFHLIFTKNSTVNQQDEIHLEEIDAETLDRIINFSYTGKIRITIENVQKTMIAANFLQLHDILNACSTFLANRLTTENVLSIRSLANSVKSNLLLFSTDRFICRKFLLISMCKDYLTLNFDEISTILSNDKLLIDNEEQVFEAAMRWLCHDSKTWEYRKVMNSIVSERCPYSHFRIAEMNGIFYIIGGSNNFGLLNTVAAFEPNTGRWKEVCPMINIRSYASVAVLNERLYVCGVIGGRNGQKIFNSVERFDTETQKWEFVQPMQMRRCQFGAVAFDNKIYVCGGFNRGRILQQMEVYNPGMDQWDFLSPMWNKRYDFSLVSSNGKLYAIGGLVN</sequence>
<dbReference type="Proteomes" id="UP000274756">
    <property type="component" value="Unassembled WGS sequence"/>
</dbReference>
<dbReference type="Pfam" id="PF24681">
    <property type="entry name" value="Kelch_KLHDC2_KLHL20_DRC7"/>
    <property type="match status" value="1"/>
</dbReference>
<dbReference type="SMART" id="SM00612">
    <property type="entry name" value="Kelch"/>
    <property type="match status" value="3"/>
</dbReference>
<proteinExistence type="predicted"/>
<feature type="domain" description="BTB" evidence="3">
    <location>
        <begin position="27"/>
        <end position="98"/>
    </location>
</feature>
<dbReference type="PANTHER" id="PTHR45632">
    <property type="entry name" value="LD33804P"/>
    <property type="match status" value="1"/>
</dbReference>
<gene>
    <name evidence="4" type="ORF">DME_LOCUS8963</name>
</gene>
<reference evidence="7" key="1">
    <citation type="submission" date="2016-04" db="UniProtKB">
        <authorList>
            <consortium name="WormBaseParasite"/>
        </authorList>
    </citation>
    <scope>IDENTIFICATION</scope>
</reference>
<dbReference type="SMART" id="SM00875">
    <property type="entry name" value="BACK"/>
    <property type="match status" value="1"/>
</dbReference>
<accession>A0A158Q4L4</accession>
<dbReference type="Gene3D" id="2.120.10.80">
    <property type="entry name" value="Kelch-type beta propeller"/>
    <property type="match status" value="1"/>
</dbReference>
<dbReference type="InterPro" id="IPR006652">
    <property type="entry name" value="Kelch_1"/>
</dbReference>
<dbReference type="SUPFAM" id="SSF117281">
    <property type="entry name" value="Kelch motif"/>
    <property type="match status" value="1"/>
</dbReference>
<dbReference type="Gene3D" id="3.30.710.10">
    <property type="entry name" value="Potassium Channel Kv1.1, Chain A"/>
    <property type="match status" value="1"/>
</dbReference>
<reference evidence="4 6" key="2">
    <citation type="submission" date="2018-11" db="EMBL/GenBank/DDBJ databases">
        <authorList>
            <consortium name="Pathogen Informatics"/>
        </authorList>
    </citation>
    <scope>NUCLEOTIDE SEQUENCE [LARGE SCALE GENOMIC DNA]</scope>
</reference>
<dbReference type="InterPro" id="IPR000210">
    <property type="entry name" value="BTB/POZ_dom"/>
</dbReference>
<dbReference type="PROSITE" id="PS50097">
    <property type="entry name" value="BTB"/>
    <property type="match status" value="1"/>
</dbReference>
<evidence type="ECO:0000313" key="5">
    <source>
        <dbReference type="Proteomes" id="UP000038040"/>
    </source>
</evidence>
<dbReference type="STRING" id="318479.A0A158Q4L4"/>
<protein>
    <submittedName>
        <fullName evidence="7">BTB domain-containing protein</fullName>
    </submittedName>
</protein>
<keyword evidence="1" id="KW-0880">Kelch repeat</keyword>
<dbReference type="InterPro" id="IPR015915">
    <property type="entry name" value="Kelch-typ_b-propeller"/>
</dbReference>
<organism evidence="5 7">
    <name type="scientific">Dracunculus medinensis</name>
    <name type="common">Guinea worm</name>
    <dbReference type="NCBI Taxonomy" id="318479"/>
    <lineage>
        <taxon>Eukaryota</taxon>
        <taxon>Metazoa</taxon>
        <taxon>Ecdysozoa</taxon>
        <taxon>Nematoda</taxon>
        <taxon>Chromadorea</taxon>
        <taxon>Rhabditida</taxon>
        <taxon>Spirurina</taxon>
        <taxon>Dracunculoidea</taxon>
        <taxon>Dracunculidae</taxon>
        <taxon>Dracunculus</taxon>
    </lineage>
</organism>
<dbReference type="SMART" id="SM00225">
    <property type="entry name" value="BTB"/>
    <property type="match status" value="1"/>
</dbReference>
<dbReference type="SUPFAM" id="SSF54695">
    <property type="entry name" value="POZ domain"/>
    <property type="match status" value="1"/>
</dbReference>
<dbReference type="Proteomes" id="UP000038040">
    <property type="component" value="Unplaced"/>
</dbReference>
<dbReference type="InterPro" id="IPR011705">
    <property type="entry name" value="BACK"/>
</dbReference>
<evidence type="ECO:0000259" key="3">
    <source>
        <dbReference type="PROSITE" id="PS50097"/>
    </source>
</evidence>
<dbReference type="PANTHER" id="PTHR45632:SF3">
    <property type="entry name" value="KELCH-LIKE PROTEIN 32"/>
    <property type="match status" value="1"/>
</dbReference>
<evidence type="ECO:0000313" key="7">
    <source>
        <dbReference type="WBParaSite" id="DME_0000516401-mRNA-1"/>
    </source>
</evidence>
<name>A0A158Q4L4_DRAME</name>
<dbReference type="EMBL" id="UYYG01001174">
    <property type="protein sequence ID" value="VDN58990.1"/>
    <property type="molecule type" value="Genomic_DNA"/>
</dbReference>